<proteinExistence type="predicted"/>
<name>A0A814WJN5_9BILA</name>
<feature type="transmembrane region" description="Helical" evidence="1">
    <location>
        <begin position="149"/>
        <end position="170"/>
    </location>
</feature>
<evidence type="ECO:0000313" key="5">
    <source>
        <dbReference type="EMBL" id="CAF3967624.1"/>
    </source>
</evidence>
<evidence type="ECO:0000313" key="3">
    <source>
        <dbReference type="EMBL" id="CAF1203274.1"/>
    </source>
</evidence>
<protein>
    <recommendedName>
        <fullName evidence="7">PARP catalytic domain-containing protein</fullName>
    </recommendedName>
</protein>
<feature type="transmembrane region" description="Helical" evidence="1">
    <location>
        <begin position="46"/>
        <end position="71"/>
    </location>
</feature>
<keyword evidence="1" id="KW-1133">Transmembrane helix</keyword>
<sequence>MQRLKDDHTRYNYLILFHAIDALTFLIRFIILCTDLSAANSDSLQYLIPILLLEFATSLVIFIADLIYVYLKYVGPILYETEQDDICVPRKYVWRFSTLTCFKCDCYQDLPQTVTLTRVIILGSCVVVRFVLFILGAVCANKYSPRGIAYTVIASFSLVISSITVIIEYLHHRRPWYYRPSNDYTVVTRKEHLRYIPYDLVNDQRTIHWRSSLCERGTPCNSRNLHHVLFYHSSNVQYRPEETRNNQTVVGFHQTSRHAAYAIAREGFLHSRRGMLGEGVYFATSIDHTQFKANHFGAFICAKVDLGNTRRITSAQLKARIAVGPEFDTVYLDHELGNDEFCVRNTAQIRSWIISASNERRIVSRDGTVDAPITDEFDARVYEGCF</sequence>
<keyword evidence="6" id="KW-1185">Reference proteome</keyword>
<dbReference type="Proteomes" id="UP000681722">
    <property type="component" value="Unassembled WGS sequence"/>
</dbReference>
<dbReference type="EMBL" id="CAJOBA010009487">
    <property type="protein sequence ID" value="CAF3852498.1"/>
    <property type="molecule type" value="Genomic_DNA"/>
</dbReference>
<evidence type="ECO:0000313" key="4">
    <source>
        <dbReference type="EMBL" id="CAF3852498.1"/>
    </source>
</evidence>
<dbReference type="EMBL" id="CAJNOQ010008659">
    <property type="protein sequence ID" value="CAF1203274.1"/>
    <property type="molecule type" value="Genomic_DNA"/>
</dbReference>
<organism evidence="3 6">
    <name type="scientific">Didymodactylos carnosus</name>
    <dbReference type="NCBI Taxonomy" id="1234261"/>
    <lineage>
        <taxon>Eukaryota</taxon>
        <taxon>Metazoa</taxon>
        <taxon>Spiralia</taxon>
        <taxon>Gnathifera</taxon>
        <taxon>Rotifera</taxon>
        <taxon>Eurotatoria</taxon>
        <taxon>Bdelloidea</taxon>
        <taxon>Philodinida</taxon>
        <taxon>Philodinidae</taxon>
        <taxon>Didymodactylos</taxon>
    </lineage>
</organism>
<comment type="caution">
    <text evidence="3">The sequence shown here is derived from an EMBL/GenBank/DDBJ whole genome shotgun (WGS) entry which is preliminary data.</text>
</comment>
<evidence type="ECO:0000256" key="1">
    <source>
        <dbReference type="SAM" id="Phobius"/>
    </source>
</evidence>
<keyword evidence="1" id="KW-0472">Membrane</keyword>
<dbReference type="EMBL" id="CAJNOK010009467">
    <property type="protein sequence ID" value="CAF1090781.1"/>
    <property type="molecule type" value="Genomic_DNA"/>
</dbReference>
<accession>A0A814WJN5</accession>
<dbReference type="Proteomes" id="UP000677228">
    <property type="component" value="Unassembled WGS sequence"/>
</dbReference>
<dbReference type="Proteomes" id="UP000682733">
    <property type="component" value="Unassembled WGS sequence"/>
</dbReference>
<keyword evidence="1" id="KW-0812">Transmembrane</keyword>
<dbReference type="OrthoDB" id="9988582at2759"/>
<dbReference type="EMBL" id="CAJOBC010008659">
    <property type="protein sequence ID" value="CAF3967624.1"/>
    <property type="molecule type" value="Genomic_DNA"/>
</dbReference>
<evidence type="ECO:0000313" key="2">
    <source>
        <dbReference type="EMBL" id="CAF1090781.1"/>
    </source>
</evidence>
<evidence type="ECO:0000313" key="6">
    <source>
        <dbReference type="Proteomes" id="UP000663829"/>
    </source>
</evidence>
<dbReference type="Proteomes" id="UP000663829">
    <property type="component" value="Unassembled WGS sequence"/>
</dbReference>
<feature type="transmembrane region" description="Helical" evidence="1">
    <location>
        <begin position="12"/>
        <end position="31"/>
    </location>
</feature>
<feature type="transmembrane region" description="Helical" evidence="1">
    <location>
        <begin position="119"/>
        <end position="143"/>
    </location>
</feature>
<dbReference type="AlphaFoldDB" id="A0A814WJN5"/>
<dbReference type="Gene3D" id="3.90.228.10">
    <property type="match status" value="1"/>
</dbReference>
<evidence type="ECO:0008006" key="7">
    <source>
        <dbReference type="Google" id="ProtNLM"/>
    </source>
</evidence>
<dbReference type="SUPFAM" id="SSF56399">
    <property type="entry name" value="ADP-ribosylation"/>
    <property type="match status" value="1"/>
</dbReference>
<reference evidence="3" key="1">
    <citation type="submission" date="2021-02" db="EMBL/GenBank/DDBJ databases">
        <authorList>
            <person name="Nowell W R."/>
        </authorList>
    </citation>
    <scope>NUCLEOTIDE SEQUENCE</scope>
</reference>
<gene>
    <name evidence="3" type="ORF">GPM918_LOCUS23833</name>
    <name evidence="2" type="ORF">OVA965_LOCUS18805</name>
    <name evidence="5" type="ORF">SRO942_LOCUS23831</name>
    <name evidence="4" type="ORF">TMI583_LOCUS18821</name>
</gene>